<dbReference type="PANTHER" id="PTHR47738">
    <property type="entry name" value="PTS SYSTEM FRUCTOSE-LIKE EIIA COMPONENT-RELATED"/>
    <property type="match status" value="1"/>
</dbReference>
<dbReference type="SUPFAM" id="SSF55804">
    <property type="entry name" value="Phoshotransferase/anion transport protein"/>
    <property type="match status" value="1"/>
</dbReference>
<gene>
    <name evidence="2" type="ORF">H9735_04785</name>
</gene>
<keyword evidence="2" id="KW-0762">Sugar transport</keyword>
<dbReference type="InterPro" id="IPR002178">
    <property type="entry name" value="PTS_EIIA_type-2_dom"/>
</dbReference>
<dbReference type="InterPro" id="IPR051541">
    <property type="entry name" value="PTS_SugarTrans_NitroReg"/>
</dbReference>
<reference evidence="2" key="2">
    <citation type="submission" date="2021-04" db="EMBL/GenBank/DDBJ databases">
        <authorList>
            <person name="Gilroy R."/>
        </authorList>
    </citation>
    <scope>NUCLEOTIDE SEQUENCE</scope>
    <source>
        <strain evidence="2">CHK191-13928</strain>
    </source>
</reference>
<dbReference type="PROSITE" id="PS51094">
    <property type="entry name" value="PTS_EIIA_TYPE_2"/>
    <property type="match status" value="1"/>
</dbReference>
<evidence type="ECO:0000313" key="3">
    <source>
        <dbReference type="Proteomes" id="UP000886721"/>
    </source>
</evidence>
<dbReference type="InterPro" id="IPR016152">
    <property type="entry name" value="PTrfase/Anion_transptr"/>
</dbReference>
<evidence type="ECO:0000313" key="2">
    <source>
        <dbReference type="EMBL" id="HIX67430.1"/>
    </source>
</evidence>
<comment type="caution">
    <text evidence="2">The sequence shown here is derived from an EMBL/GenBank/DDBJ whole genome shotgun (WGS) entry which is preliminary data.</text>
</comment>
<dbReference type="Gene3D" id="3.40.930.10">
    <property type="entry name" value="Mannitol-specific EII, Chain A"/>
    <property type="match status" value="1"/>
</dbReference>
<keyword evidence="2" id="KW-0813">Transport</keyword>
<organism evidence="2 3">
    <name type="scientific">Candidatus Anaerostipes excrementavium</name>
    <dbReference type="NCBI Taxonomy" id="2838463"/>
    <lineage>
        <taxon>Bacteria</taxon>
        <taxon>Bacillati</taxon>
        <taxon>Bacillota</taxon>
        <taxon>Clostridia</taxon>
        <taxon>Lachnospirales</taxon>
        <taxon>Lachnospiraceae</taxon>
        <taxon>Anaerostipes</taxon>
    </lineage>
</organism>
<dbReference type="CDD" id="cd00211">
    <property type="entry name" value="PTS_IIA_fru"/>
    <property type="match status" value="1"/>
</dbReference>
<accession>A0A9D1WWN4</accession>
<dbReference type="AlphaFoldDB" id="A0A9D1WWN4"/>
<dbReference type="Pfam" id="PF00359">
    <property type="entry name" value="PTS_EIIA_2"/>
    <property type="match status" value="1"/>
</dbReference>
<reference evidence="2" key="1">
    <citation type="journal article" date="2021" name="PeerJ">
        <title>Extensive microbial diversity within the chicken gut microbiome revealed by metagenomics and culture.</title>
        <authorList>
            <person name="Gilroy R."/>
            <person name="Ravi A."/>
            <person name="Getino M."/>
            <person name="Pursley I."/>
            <person name="Horton D.L."/>
            <person name="Alikhan N.F."/>
            <person name="Baker D."/>
            <person name="Gharbi K."/>
            <person name="Hall N."/>
            <person name="Watson M."/>
            <person name="Adriaenssens E.M."/>
            <person name="Foster-Nyarko E."/>
            <person name="Jarju S."/>
            <person name="Secka A."/>
            <person name="Antonio M."/>
            <person name="Oren A."/>
            <person name="Chaudhuri R.R."/>
            <person name="La Ragione R."/>
            <person name="Hildebrand F."/>
            <person name="Pallen M.J."/>
        </authorList>
    </citation>
    <scope>NUCLEOTIDE SEQUENCE</scope>
    <source>
        <strain evidence="2">CHK191-13928</strain>
    </source>
</reference>
<evidence type="ECO:0000259" key="1">
    <source>
        <dbReference type="PROSITE" id="PS51094"/>
    </source>
</evidence>
<dbReference type="PANTHER" id="PTHR47738:SF3">
    <property type="entry name" value="PHOSPHOTRANSFERASE SYSTEM MANNITOL_FRUCTOSE-SPECIFIC IIA DOMAIN CONTAINING PROTEIN"/>
    <property type="match status" value="1"/>
</dbReference>
<name>A0A9D1WWN4_9FIRM</name>
<protein>
    <submittedName>
        <fullName evidence="2">PTS sugar transporter subunit IIA</fullName>
    </submittedName>
</protein>
<proteinExistence type="predicted"/>
<sequence>MKERKFRNDLIWLDEEFDGQELFFQVMADRLYQKGMVTQKFGDALSKREKEFPTGLKTEHYEIAIPHTDVEYVKKTFIAFIRLKRPIHFSHMGIPGMTVNAKFAFVLGLTEPQNQVEALSTLVKLISDQEQMAMLEEMQSKADICSQLNLFFEENM</sequence>
<dbReference type="Proteomes" id="UP000886721">
    <property type="component" value="Unassembled WGS sequence"/>
</dbReference>
<dbReference type="EMBL" id="DXEM01000014">
    <property type="protein sequence ID" value="HIX67430.1"/>
    <property type="molecule type" value="Genomic_DNA"/>
</dbReference>
<feature type="domain" description="PTS EIIA type-2" evidence="1">
    <location>
        <begin position="4"/>
        <end position="151"/>
    </location>
</feature>